<dbReference type="EMBL" id="KQ115926">
    <property type="protein sequence ID" value="KMS65039.1"/>
    <property type="molecule type" value="Genomic_DNA"/>
</dbReference>
<evidence type="ECO:0000313" key="2">
    <source>
        <dbReference type="EMBL" id="KMS65039.1"/>
    </source>
</evidence>
<feature type="region of interest" description="Disordered" evidence="1">
    <location>
        <begin position="34"/>
        <end position="71"/>
    </location>
</feature>
<feature type="compositionally biased region" description="Polar residues" evidence="1">
    <location>
        <begin position="49"/>
        <end position="71"/>
    </location>
</feature>
<accession>A0A0J7YN73</accession>
<dbReference type="AlphaFoldDB" id="A0A0J7YN73"/>
<feature type="region of interest" description="Disordered" evidence="1">
    <location>
        <begin position="138"/>
        <end position="191"/>
    </location>
</feature>
<feature type="compositionally biased region" description="Low complexity" evidence="1">
    <location>
        <begin position="158"/>
        <end position="174"/>
    </location>
</feature>
<feature type="region of interest" description="Disordered" evidence="1">
    <location>
        <begin position="1"/>
        <end position="21"/>
    </location>
</feature>
<evidence type="ECO:0000313" key="3">
    <source>
        <dbReference type="Proteomes" id="UP000035740"/>
    </source>
</evidence>
<keyword evidence="3" id="KW-1185">Reference proteome</keyword>
<feature type="non-terminal residue" evidence="2">
    <location>
        <position position="1"/>
    </location>
</feature>
<feature type="compositionally biased region" description="Basic and acidic residues" evidence="1">
    <location>
        <begin position="138"/>
        <end position="157"/>
    </location>
</feature>
<sequence length="191" mass="19724">VSPSPVIASDDVTPSPVIVSDDATEPSAFETLLEPTAVTKDVTGPLSADVTNTTATPSHTVTCPESPRPASSCNDVVVVTKNGLEPPVVPDDATDALVVTIDVTNAHVVTDAAMFESSVRESDGLSISITPSLYTDDFVKSPTEERTNSSESPRSDAAESSTTAAAQTGSPGSSNVNRPNAEKGTRPSKRR</sequence>
<dbReference type="Proteomes" id="UP000035740">
    <property type="component" value="Unassembled WGS sequence"/>
</dbReference>
<protein>
    <submittedName>
        <fullName evidence="2">Uncharacterized protein</fullName>
    </submittedName>
</protein>
<organism evidence="2 3">
    <name type="scientific">Beta vulgaris subsp. vulgaris</name>
    <name type="common">Beet</name>
    <dbReference type="NCBI Taxonomy" id="3555"/>
    <lineage>
        <taxon>Eukaryota</taxon>
        <taxon>Viridiplantae</taxon>
        <taxon>Streptophyta</taxon>
        <taxon>Embryophyta</taxon>
        <taxon>Tracheophyta</taxon>
        <taxon>Spermatophyta</taxon>
        <taxon>Magnoliopsida</taxon>
        <taxon>eudicotyledons</taxon>
        <taxon>Gunneridae</taxon>
        <taxon>Pentapetalae</taxon>
        <taxon>Caryophyllales</taxon>
        <taxon>Chenopodiaceae</taxon>
        <taxon>Betoideae</taxon>
        <taxon>Beta</taxon>
    </lineage>
</organism>
<reference evidence="2 3" key="1">
    <citation type="journal article" date="2014" name="Nature">
        <title>The genome of the recently domesticated crop plant sugar beet (Beta vulgaris).</title>
        <authorList>
            <person name="Dohm J.C."/>
            <person name="Minoche A.E."/>
            <person name="Holtgrawe D."/>
            <person name="Capella-Gutierrez S."/>
            <person name="Zakrzewski F."/>
            <person name="Tafer H."/>
            <person name="Rupp O."/>
            <person name="Sorensen T.R."/>
            <person name="Stracke R."/>
            <person name="Reinhardt R."/>
            <person name="Goesmann A."/>
            <person name="Kraft T."/>
            <person name="Schulz B."/>
            <person name="Stadler P.F."/>
            <person name="Schmidt T."/>
            <person name="Gabaldon T."/>
            <person name="Lehrach H."/>
            <person name="Weisshaar B."/>
            <person name="Himmelbauer H."/>
        </authorList>
    </citation>
    <scope>NUCLEOTIDE SEQUENCE [LARGE SCALE GENOMIC DNA]</scope>
    <source>
        <tissue evidence="2">Taproot</tissue>
    </source>
</reference>
<name>A0A0J7YN73_BETVV</name>
<feature type="non-terminal residue" evidence="2">
    <location>
        <position position="191"/>
    </location>
</feature>
<proteinExistence type="predicted"/>
<gene>
    <name evidence="2" type="ORF">BVRB_040060</name>
</gene>
<evidence type="ECO:0000256" key="1">
    <source>
        <dbReference type="SAM" id="MobiDB-lite"/>
    </source>
</evidence>